<name>W1IYF1_9GAMM</name>
<evidence type="ECO:0000313" key="1">
    <source>
        <dbReference type="EMBL" id="CDL83492.1"/>
    </source>
</evidence>
<dbReference type="EMBL" id="CBXE010000098">
    <property type="protein sequence ID" value="CDL83492.1"/>
    <property type="molecule type" value="Genomic_DNA"/>
</dbReference>
<gene>
    <name evidence="1" type="ORF">XCR1_1870018</name>
</gene>
<protein>
    <recommendedName>
        <fullName evidence="3">Transposase</fullName>
    </recommendedName>
</protein>
<evidence type="ECO:0000313" key="2">
    <source>
        <dbReference type="Proteomes" id="UP000019197"/>
    </source>
</evidence>
<dbReference type="Proteomes" id="UP000019197">
    <property type="component" value="Unassembled WGS sequence"/>
</dbReference>
<accession>W1IYF1</accession>
<comment type="caution">
    <text evidence="1">The sequence shown here is derived from an EMBL/GenBank/DDBJ whole genome shotgun (WGS) entry which is preliminary data.</text>
</comment>
<sequence>MLPERIKNQAVYICAEISFTDDNRFQVVKKFLDVISKVFLT</sequence>
<reference evidence="1 2" key="1">
    <citation type="submission" date="2013-11" db="EMBL/GenBank/DDBJ databases">
        <title>Draft genome sequence and annotation of the entomopathogenic bacterium, Xenorhabdus cabanillasi strain JM26.</title>
        <authorList>
            <person name="Gualtieri M."/>
            <person name="Ogier J.C."/>
            <person name="Pages S."/>
            <person name="Givaudan A."/>
            <person name="Gaudriault S."/>
        </authorList>
    </citation>
    <scope>NUCLEOTIDE SEQUENCE [LARGE SCALE GENOMIC DNA]</scope>
    <source>
        <strain evidence="1 2">JM26</strain>
    </source>
</reference>
<proteinExistence type="predicted"/>
<organism evidence="1 2">
    <name type="scientific">Xenorhabdus cabanillasii JM26</name>
    <dbReference type="NCBI Taxonomy" id="1427517"/>
    <lineage>
        <taxon>Bacteria</taxon>
        <taxon>Pseudomonadati</taxon>
        <taxon>Pseudomonadota</taxon>
        <taxon>Gammaproteobacteria</taxon>
        <taxon>Enterobacterales</taxon>
        <taxon>Morganellaceae</taxon>
        <taxon>Xenorhabdus</taxon>
    </lineage>
</organism>
<dbReference type="AlphaFoldDB" id="W1IYF1"/>
<evidence type="ECO:0008006" key="3">
    <source>
        <dbReference type="Google" id="ProtNLM"/>
    </source>
</evidence>